<dbReference type="GO" id="GO:0006508">
    <property type="term" value="P:proteolysis"/>
    <property type="evidence" value="ECO:0007669"/>
    <property type="project" value="InterPro"/>
</dbReference>
<name>A0A9D5CA16_9LILI</name>
<evidence type="ECO:0000313" key="4">
    <source>
        <dbReference type="Proteomes" id="UP001085076"/>
    </source>
</evidence>
<protein>
    <submittedName>
        <fullName evidence="3">Uncharacterized protein</fullName>
    </submittedName>
</protein>
<dbReference type="Proteomes" id="UP001085076">
    <property type="component" value="Miscellaneous, Linkage group lg06"/>
</dbReference>
<dbReference type="InterPro" id="IPR045051">
    <property type="entry name" value="SBT"/>
</dbReference>
<dbReference type="EMBL" id="JAGGNH010000006">
    <property type="protein sequence ID" value="KAJ0968802.1"/>
    <property type="molecule type" value="Genomic_DNA"/>
</dbReference>
<organism evidence="3 4">
    <name type="scientific">Dioscorea zingiberensis</name>
    <dbReference type="NCBI Taxonomy" id="325984"/>
    <lineage>
        <taxon>Eukaryota</taxon>
        <taxon>Viridiplantae</taxon>
        <taxon>Streptophyta</taxon>
        <taxon>Embryophyta</taxon>
        <taxon>Tracheophyta</taxon>
        <taxon>Spermatophyta</taxon>
        <taxon>Magnoliopsida</taxon>
        <taxon>Liliopsida</taxon>
        <taxon>Dioscoreales</taxon>
        <taxon>Dioscoreaceae</taxon>
        <taxon>Dioscorea</taxon>
    </lineage>
</organism>
<evidence type="ECO:0000256" key="1">
    <source>
        <dbReference type="ARBA" id="ARBA00011073"/>
    </source>
</evidence>
<dbReference type="CDD" id="cd02120">
    <property type="entry name" value="PA_subtilisin_like"/>
    <property type="match status" value="1"/>
</dbReference>
<dbReference type="SUPFAM" id="SSF52743">
    <property type="entry name" value="Subtilisin-like"/>
    <property type="match status" value="2"/>
</dbReference>
<accession>A0A9D5CA16</accession>
<proteinExistence type="inferred from homology"/>
<keyword evidence="4" id="KW-1185">Reference proteome</keyword>
<comment type="similarity">
    <text evidence="1">Belongs to the peptidase S8 family.</text>
</comment>
<dbReference type="Gene3D" id="3.40.50.200">
    <property type="entry name" value="Peptidase S8/S53 domain"/>
    <property type="match status" value="1"/>
</dbReference>
<sequence length="257" mass="27420">MFSKFLRRVSPPWGSASSFTAHLFPRAPPFQPSIAFVLRKRLLGIPLDPVGYPFGLLSHPETASAHVRNGNGTKASWDSSLGTYSHLQDGIAIATSTVFAKNGIFVELSLSGNFGPDISSQIRSYGGVAMILMSEETDGYTTHADVHVLPASNVNYADTSKILAYFNSSTNATATIVFKGTVIGKSTAPTIASFSSRGPNFLIPGVLKPDILGPGVDVLAAWPRLVGPTADASTDHRGFNVKVRYLKDRPSSQPGLR</sequence>
<evidence type="ECO:0000256" key="2">
    <source>
        <dbReference type="ARBA" id="ARBA00022729"/>
    </source>
</evidence>
<gene>
    <name evidence="3" type="ORF">J5N97_021679</name>
</gene>
<comment type="caution">
    <text evidence="3">The sequence shown here is derived from an EMBL/GenBank/DDBJ whole genome shotgun (WGS) entry which is preliminary data.</text>
</comment>
<reference evidence="3" key="1">
    <citation type="submission" date="2021-03" db="EMBL/GenBank/DDBJ databases">
        <authorList>
            <person name="Li Z."/>
            <person name="Yang C."/>
        </authorList>
    </citation>
    <scope>NUCLEOTIDE SEQUENCE</scope>
    <source>
        <strain evidence="3">Dzin_1.0</strain>
        <tissue evidence="3">Leaf</tissue>
    </source>
</reference>
<dbReference type="Gene3D" id="3.50.30.30">
    <property type="match status" value="1"/>
</dbReference>
<evidence type="ECO:0000313" key="3">
    <source>
        <dbReference type="EMBL" id="KAJ0968802.1"/>
    </source>
</evidence>
<dbReference type="PANTHER" id="PTHR10795">
    <property type="entry name" value="PROPROTEIN CONVERTASE SUBTILISIN/KEXIN"/>
    <property type="match status" value="1"/>
</dbReference>
<dbReference type="InterPro" id="IPR036852">
    <property type="entry name" value="Peptidase_S8/S53_dom_sf"/>
</dbReference>
<dbReference type="OrthoDB" id="786316at2759"/>
<reference evidence="3" key="2">
    <citation type="journal article" date="2022" name="Hortic Res">
        <title>The genome of Dioscorea zingiberensis sheds light on the biosynthesis, origin and evolution of the medicinally important diosgenin saponins.</title>
        <authorList>
            <person name="Li Y."/>
            <person name="Tan C."/>
            <person name="Li Z."/>
            <person name="Guo J."/>
            <person name="Li S."/>
            <person name="Chen X."/>
            <person name="Wang C."/>
            <person name="Dai X."/>
            <person name="Yang H."/>
            <person name="Song W."/>
            <person name="Hou L."/>
            <person name="Xu J."/>
            <person name="Tong Z."/>
            <person name="Xu A."/>
            <person name="Yuan X."/>
            <person name="Wang W."/>
            <person name="Yang Q."/>
            <person name="Chen L."/>
            <person name="Sun Z."/>
            <person name="Wang K."/>
            <person name="Pan B."/>
            <person name="Chen J."/>
            <person name="Bao Y."/>
            <person name="Liu F."/>
            <person name="Qi X."/>
            <person name="Gang D.R."/>
            <person name="Wen J."/>
            <person name="Li J."/>
        </authorList>
    </citation>
    <scope>NUCLEOTIDE SEQUENCE</scope>
    <source>
        <strain evidence="3">Dzin_1.0</strain>
    </source>
</reference>
<keyword evidence="2" id="KW-0732">Signal</keyword>
<dbReference type="GO" id="GO:0004252">
    <property type="term" value="F:serine-type endopeptidase activity"/>
    <property type="evidence" value="ECO:0007669"/>
    <property type="project" value="InterPro"/>
</dbReference>
<dbReference type="AlphaFoldDB" id="A0A9D5CA16"/>